<dbReference type="OrthoDB" id="3458445at2"/>
<dbReference type="Pfam" id="PF19054">
    <property type="entry name" value="DUF5753"/>
    <property type="match status" value="1"/>
</dbReference>
<dbReference type="AlphaFoldDB" id="A0A0D0WTU0"/>
<feature type="domain" description="HTH cro/C1-type" evidence="1">
    <location>
        <begin position="15"/>
        <end position="69"/>
    </location>
</feature>
<protein>
    <recommendedName>
        <fullName evidence="1">HTH cro/C1-type domain-containing protein</fullName>
    </recommendedName>
</protein>
<dbReference type="Gene3D" id="1.10.260.40">
    <property type="entry name" value="lambda repressor-like DNA-binding domains"/>
    <property type="match status" value="1"/>
</dbReference>
<organism evidence="2 3">
    <name type="scientific">Micromonospora haikouensis</name>
    <dbReference type="NCBI Taxonomy" id="686309"/>
    <lineage>
        <taxon>Bacteria</taxon>
        <taxon>Bacillati</taxon>
        <taxon>Actinomycetota</taxon>
        <taxon>Actinomycetes</taxon>
        <taxon>Micromonosporales</taxon>
        <taxon>Micromonosporaceae</taxon>
        <taxon>Micromonospora</taxon>
    </lineage>
</organism>
<dbReference type="RefSeq" id="WP_043967275.1">
    <property type="nucleotide sequence ID" value="NZ_JXSX01000003.1"/>
</dbReference>
<reference evidence="2 3" key="1">
    <citation type="submission" date="2015-01" db="EMBL/GenBank/DDBJ databases">
        <title>Sequencing and annotation of Micromonospora carbonacea strain JXNU-1 genome.</title>
        <authorList>
            <person name="Long Z."/>
            <person name="Huang Y."/>
            <person name="Jiang Y."/>
        </authorList>
    </citation>
    <scope>NUCLEOTIDE SEQUENCE [LARGE SCALE GENOMIC DNA]</scope>
    <source>
        <strain evidence="2 3">JXNU-1</strain>
    </source>
</reference>
<dbReference type="InterPro" id="IPR010982">
    <property type="entry name" value="Lambda_DNA-bd_dom_sf"/>
</dbReference>
<dbReference type="PROSITE" id="PS50943">
    <property type="entry name" value="HTH_CROC1"/>
    <property type="match status" value="1"/>
</dbReference>
<keyword evidence="3" id="KW-1185">Reference proteome</keyword>
<dbReference type="GeneID" id="301307074"/>
<dbReference type="GO" id="GO:0003677">
    <property type="term" value="F:DNA binding"/>
    <property type="evidence" value="ECO:0007669"/>
    <property type="project" value="InterPro"/>
</dbReference>
<gene>
    <name evidence="2" type="ORF">TK50_23820</name>
</gene>
<dbReference type="SMART" id="SM00530">
    <property type="entry name" value="HTH_XRE"/>
    <property type="match status" value="1"/>
</dbReference>
<dbReference type="PATRIC" id="fig|47853.6.peg.4993"/>
<evidence type="ECO:0000259" key="1">
    <source>
        <dbReference type="PROSITE" id="PS50943"/>
    </source>
</evidence>
<dbReference type="CDD" id="cd00093">
    <property type="entry name" value="HTH_XRE"/>
    <property type="match status" value="1"/>
</dbReference>
<proteinExistence type="predicted"/>
<dbReference type="Proteomes" id="UP000032254">
    <property type="component" value="Unassembled WGS sequence"/>
</dbReference>
<accession>A0A0D0WTU0</accession>
<comment type="caution">
    <text evidence="2">The sequence shown here is derived from an EMBL/GenBank/DDBJ whole genome shotgun (WGS) entry which is preliminary data.</text>
</comment>
<evidence type="ECO:0000313" key="3">
    <source>
        <dbReference type="Proteomes" id="UP000032254"/>
    </source>
</evidence>
<dbReference type="EMBL" id="JXSX01000003">
    <property type="protein sequence ID" value="KIR60860.1"/>
    <property type="molecule type" value="Genomic_DNA"/>
</dbReference>
<evidence type="ECO:0000313" key="2">
    <source>
        <dbReference type="EMBL" id="KIR60860.1"/>
    </source>
</evidence>
<dbReference type="Pfam" id="PF13560">
    <property type="entry name" value="HTH_31"/>
    <property type="match status" value="1"/>
</dbReference>
<dbReference type="InterPro" id="IPR043917">
    <property type="entry name" value="DUF5753"/>
</dbReference>
<dbReference type="InterPro" id="IPR001387">
    <property type="entry name" value="Cro/C1-type_HTH"/>
</dbReference>
<sequence>MQSPTFLRFQLGAHLRRAREKADVTTEQAAKIIEVSPSTLRRIEQGRVGLKGPALNALLDRYGITDAELRETLLSMARSGKQRGWWAKYGDLPNSYRQYIGLESAAAEIQNFETLVVPGLLQTTDYARAITIADASQPTPQAVEERVAVRMERQKLLTEERLRLATVIDEAVLHRQIGGPEVMQTQLTALLDAQKRWNVTVQVIPFREGAYASMLSSFHILSFTEGPGVVYIEGLTGDLYAEGEEVQRCTRVFNSLRAAALSPTASTGIIKKHLDKETR</sequence>
<dbReference type="SUPFAM" id="SSF47413">
    <property type="entry name" value="lambda repressor-like DNA-binding domains"/>
    <property type="match status" value="1"/>
</dbReference>
<name>A0A0D0WTU0_9ACTN</name>